<evidence type="ECO:0000256" key="9">
    <source>
        <dbReference type="PROSITE-ProRule" id="PRU00723"/>
    </source>
</evidence>
<reference evidence="14 15" key="1">
    <citation type="journal article" date="2020" name="ISME J.">
        <title>Uncovering the hidden diversity of litter-decomposition mechanisms in mushroom-forming fungi.</title>
        <authorList>
            <person name="Floudas D."/>
            <person name="Bentzer J."/>
            <person name="Ahren D."/>
            <person name="Johansson T."/>
            <person name="Persson P."/>
            <person name="Tunlid A."/>
        </authorList>
    </citation>
    <scope>NUCLEOTIDE SEQUENCE [LARGE SCALE GENOMIC DNA]</scope>
    <source>
        <strain evidence="14 15">CBS 406.79</strain>
    </source>
</reference>
<evidence type="ECO:0000256" key="5">
    <source>
        <dbReference type="ARBA" id="ARBA00022786"/>
    </source>
</evidence>
<feature type="zinc finger region" description="C3H1-type" evidence="9">
    <location>
        <begin position="593"/>
        <end position="620"/>
    </location>
</feature>
<feature type="zinc finger region" description="C3H1-type" evidence="9">
    <location>
        <begin position="274"/>
        <end position="302"/>
    </location>
</feature>
<dbReference type="Pfam" id="PF00642">
    <property type="entry name" value="zf-CCCH"/>
    <property type="match status" value="1"/>
</dbReference>
<dbReference type="InterPro" id="IPR035979">
    <property type="entry name" value="RBD_domain_sf"/>
</dbReference>
<feature type="zinc finger region" description="C3H1-type" evidence="9">
    <location>
        <begin position="206"/>
        <end position="234"/>
    </location>
</feature>
<dbReference type="PANTHER" id="PTHR23236:SF119">
    <property type="entry name" value="NUCLEAR RNA-BINDING PROTEIN SART-3"/>
    <property type="match status" value="1"/>
</dbReference>
<evidence type="ECO:0000256" key="8">
    <source>
        <dbReference type="PROSITE-ProRule" id="PRU00176"/>
    </source>
</evidence>
<dbReference type="InterPro" id="IPR036855">
    <property type="entry name" value="Znf_CCCH_sf"/>
</dbReference>
<feature type="region of interest" description="Disordered" evidence="10">
    <location>
        <begin position="97"/>
        <end position="148"/>
    </location>
</feature>
<evidence type="ECO:0000313" key="15">
    <source>
        <dbReference type="Proteomes" id="UP000518752"/>
    </source>
</evidence>
<dbReference type="SUPFAM" id="SSF54928">
    <property type="entry name" value="RNA-binding domain, RBD"/>
    <property type="match status" value="3"/>
</dbReference>
<feature type="compositionally biased region" description="Polar residues" evidence="10">
    <location>
        <begin position="97"/>
        <end position="108"/>
    </location>
</feature>
<evidence type="ECO:0000256" key="6">
    <source>
        <dbReference type="ARBA" id="ARBA00022833"/>
    </source>
</evidence>
<evidence type="ECO:0000256" key="2">
    <source>
        <dbReference type="ARBA" id="ARBA00022723"/>
    </source>
</evidence>
<dbReference type="GO" id="GO:0008270">
    <property type="term" value="F:zinc ion binding"/>
    <property type="evidence" value="ECO:0007669"/>
    <property type="project" value="UniProtKB-KW"/>
</dbReference>
<dbReference type="PANTHER" id="PTHR23236">
    <property type="entry name" value="EUKARYOTIC TRANSLATION INITIATION FACTOR 4B/4H"/>
    <property type="match status" value="1"/>
</dbReference>
<feature type="domain" description="C3H1-type" evidence="12">
    <location>
        <begin position="274"/>
        <end position="302"/>
    </location>
</feature>
<dbReference type="SMART" id="SM00356">
    <property type="entry name" value="ZnF_C3H1"/>
    <property type="match status" value="3"/>
</dbReference>
<evidence type="ECO:0000256" key="10">
    <source>
        <dbReference type="SAM" id="MobiDB-lite"/>
    </source>
</evidence>
<gene>
    <name evidence="14" type="ORF">D9757_004779</name>
</gene>
<evidence type="ECO:0000256" key="7">
    <source>
        <dbReference type="ARBA" id="ARBA00022884"/>
    </source>
</evidence>
<keyword evidence="1" id="KW-0808">Transferase</keyword>
<accession>A0A8H5HSF9</accession>
<keyword evidence="7 8" id="KW-0694">RNA-binding</keyword>
<comment type="caution">
    <text evidence="14">The sequence shown here is derived from an EMBL/GenBank/DDBJ whole genome shotgun (WGS) entry which is preliminary data.</text>
</comment>
<feature type="region of interest" description="Disordered" evidence="10">
    <location>
        <begin position="305"/>
        <end position="546"/>
    </location>
</feature>
<evidence type="ECO:0000259" key="11">
    <source>
        <dbReference type="PROSITE" id="PS50102"/>
    </source>
</evidence>
<dbReference type="Pfam" id="PF14608">
    <property type="entry name" value="zf-CCCH_2"/>
    <property type="match status" value="1"/>
</dbReference>
<feature type="compositionally biased region" description="Polar residues" evidence="10">
    <location>
        <begin position="339"/>
        <end position="377"/>
    </location>
</feature>
<feature type="compositionally biased region" description="Basic and acidic residues" evidence="10">
    <location>
        <begin position="380"/>
        <end position="392"/>
    </location>
</feature>
<dbReference type="InterPro" id="IPR044066">
    <property type="entry name" value="TRIAD_supradom"/>
</dbReference>
<dbReference type="GO" id="GO:0016740">
    <property type="term" value="F:transferase activity"/>
    <property type="evidence" value="ECO:0007669"/>
    <property type="project" value="UniProtKB-KW"/>
</dbReference>
<dbReference type="PROSITE" id="PS51873">
    <property type="entry name" value="TRIAD"/>
    <property type="match status" value="1"/>
</dbReference>
<dbReference type="Pfam" id="PF00076">
    <property type="entry name" value="RRM_1"/>
    <property type="match status" value="1"/>
</dbReference>
<dbReference type="InterPro" id="IPR000504">
    <property type="entry name" value="RRM_dom"/>
</dbReference>
<evidence type="ECO:0000259" key="12">
    <source>
        <dbReference type="PROSITE" id="PS50103"/>
    </source>
</evidence>
<feature type="compositionally biased region" description="Low complexity" evidence="10">
    <location>
        <begin position="320"/>
        <end position="334"/>
    </location>
</feature>
<feature type="compositionally biased region" description="Acidic residues" evidence="10">
    <location>
        <begin position="510"/>
        <end position="521"/>
    </location>
</feature>
<dbReference type="OrthoDB" id="1431934at2759"/>
<keyword evidence="6 9" id="KW-0862">Zinc</keyword>
<sequence length="1295" mass="143108">MFLSKGHSLCPADITPIQPSSRIFEHSNKDNQPQVLNAPNVEANLPEHIERSILKSTSPSPAGTYFQLSTTDAFSNLHNFVVLSNFQAKPLEQFPNESISNTTIQSPDVGSDSEKQESEGNAQTPDSTPQTSVSRQNPEISSNSSSSPNASPFVMYAPPYYDRNKYGRGHLSSSMVTSPFYPPSTFAAPTWSTFTPAPTSNSPPANPDVTRCQHHFFLGYCALGMTCPFRHSLTSEEAAQLGAALVSTSQNPLTVSRENNSQQTFILSPPSALEPAKRECKFWMKANSCTFGDKCLFLHTSIDTSAPDRDDDSSESASKSYLVDSEVPSSSSASGWEVDNSSAANWGSDQNWSDWGNTGTSWGDDLTTTLSTTNVGSWNDRADSKKRNGGKDVKKKGGREDSSTRGGEHRDLDRRKNVPTTHSKDNKKSRDSRPQESSANPGAETVSADTPEDHNFSPNGFDSTDSGQVIDESQPNVNSVDFNRNEDEDDANTVVYAAVDPEDSSFLVTETEESEGVEMEEGSINQPNVVDEPTASGKPVDELGEGEMQGSIYEQWGEEEAIEPSWGWSKTDDSWTNPQRDQWDQPEAKDSRPRKTLLCKAFGQGHCPYGDDCYYLHVTLEEETSSQGASHTSEQETLPVDESPNVVVETELPTLPLITRQHFFCDVTYGQDALPEEILTAFESDTIFLSNLPLSFTEDEVTTIFSNFGSIQETEVQFPGNSCRIRVKFSSHRDAAEAMTRLHGSDTILNPMVEVRLDSKALITHESDPSPPQTSIKFSYANPTCLAWVFYESMDLYKKAEALNGEIFKGRKIKVIRPQRPSKKQNYFSLRVEGLPVTTEKLELKGFFKGCAVVEITHPTYTSAPDAELECLLRRCGELTDFVMDLSPPSEKPRAVNFARFSDAAAVSRAVETLNNSEQDFLGGGRVSVQCSYYTVYMISLPKMSAIRPDFDLLQDRYTNDSVRLTSGTTSTDDAELRISGSDAIPFLKARKELNVLISGETILDDEGRPLWDDYFDLPSSNKKLEEINKGRTGSNIFFIERDFRSRNVLVFGNESGRGKGKEVIRDLLALVQKSVFVAGVSDGGMGAMIRAGYHLEASNRLHFDFASRTMIVRGKVDDFERPWAMISKFESEAVLPCSEQACGLCFSDTAVEPILLSCQHMFCKGCVELWFKSLIGPNFVPFKCIAAIDSTTDSTTDEHAEPTRCDAPISLALIHAILSGEEELENDVLEHSFLAYVWAHPEQYRVCPSQNCCMVYRVDEPGTILHCPGCKKSICSSCHVDIHEGLSCSQYMAL</sequence>
<evidence type="ECO:0000256" key="3">
    <source>
        <dbReference type="ARBA" id="ARBA00022737"/>
    </source>
</evidence>
<evidence type="ECO:0000256" key="1">
    <source>
        <dbReference type="ARBA" id="ARBA00022679"/>
    </source>
</evidence>
<feature type="domain" description="C3H1-type" evidence="12">
    <location>
        <begin position="593"/>
        <end position="620"/>
    </location>
</feature>
<keyword evidence="3" id="KW-0677">Repeat</keyword>
<dbReference type="Gene3D" id="4.10.1000.10">
    <property type="entry name" value="Zinc finger, CCCH-type"/>
    <property type="match status" value="2"/>
</dbReference>
<feature type="compositionally biased region" description="Polar residues" evidence="10">
    <location>
        <begin position="456"/>
        <end position="482"/>
    </location>
</feature>
<dbReference type="Pfam" id="PF01485">
    <property type="entry name" value="IBR"/>
    <property type="match status" value="1"/>
</dbReference>
<dbReference type="CDD" id="cd00590">
    <property type="entry name" value="RRM_SF"/>
    <property type="match status" value="1"/>
</dbReference>
<evidence type="ECO:0000313" key="14">
    <source>
        <dbReference type="EMBL" id="KAF5388660.1"/>
    </source>
</evidence>
<dbReference type="EMBL" id="JAACJN010000028">
    <property type="protein sequence ID" value="KAF5388660.1"/>
    <property type="molecule type" value="Genomic_DNA"/>
</dbReference>
<name>A0A8H5HSF9_9AGAR</name>
<feature type="domain" description="C3H1-type" evidence="12">
    <location>
        <begin position="206"/>
        <end position="234"/>
    </location>
</feature>
<organism evidence="14 15">
    <name type="scientific">Collybiopsis confluens</name>
    <dbReference type="NCBI Taxonomy" id="2823264"/>
    <lineage>
        <taxon>Eukaryota</taxon>
        <taxon>Fungi</taxon>
        <taxon>Dikarya</taxon>
        <taxon>Basidiomycota</taxon>
        <taxon>Agaricomycotina</taxon>
        <taxon>Agaricomycetes</taxon>
        <taxon>Agaricomycetidae</taxon>
        <taxon>Agaricales</taxon>
        <taxon>Marasmiineae</taxon>
        <taxon>Omphalotaceae</taxon>
        <taxon>Collybiopsis</taxon>
    </lineage>
</organism>
<dbReference type="CDD" id="cd20335">
    <property type="entry name" value="BRcat_RBR"/>
    <property type="match status" value="1"/>
</dbReference>
<dbReference type="GO" id="GO:0003723">
    <property type="term" value="F:RNA binding"/>
    <property type="evidence" value="ECO:0007669"/>
    <property type="project" value="UniProtKB-UniRule"/>
</dbReference>
<protein>
    <submittedName>
        <fullName evidence="14">Uncharacterized protein</fullName>
    </submittedName>
</protein>
<feature type="domain" description="RRM" evidence="11">
    <location>
        <begin position="685"/>
        <end position="760"/>
    </location>
</feature>
<feature type="region of interest" description="Disordered" evidence="10">
    <location>
        <begin position="566"/>
        <end position="590"/>
    </location>
</feature>
<keyword evidence="5" id="KW-0833">Ubl conjugation pathway</keyword>
<dbReference type="Proteomes" id="UP000518752">
    <property type="component" value="Unassembled WGS sequence"/>
</dbReference>
<feature type="domain" description="RING-type" evidence="13">
    <location>
        <begin position="1139"/>
        <end position="1295"/>
    </location>
</feature>
<dbReference type="SUPFAM" id="SSF57850">
    <property type="entry name" value="RING/U-box"/>
    <property type="match status" value="2"/>
</dbReference>
<dbReference type="InterPro" id="IPR002867">
    <property type="entry name" value="IBR_dom"/>
</dbReference>
<keyword evidence="4 9" id="KW-0863">Zinc-finger</keyword>
<dbReference type="Gene3D" id="3.30.40.10">
    <property type="entry name" value="Zinc/RING finger domain, C3HC4 (zinc finger)"/>
    <property type="match status" value="1"/>
</dbReference>
<dbReference type="SMART" id="SM00360">
    <property type="entry name" value="RRM"/>
    <property type="match status" value="2"/>
</dbReference>
<dbReference type="PROSITE" id="PS50103">
    <property type="entry name" value="ZF_C3H1"/>
    <property type="match status" value="3"/>
</dbReference>
<dbReference type="PROSITE" id="PS00518">
    <property type="entry name" value="ZF_RING_1"/>
    <property type="match status" value="1"/>
</dbReference>
<proteinExistence type="predicted"/>
<dbReference type="InterPro" id="IPR013083">
    <property type="entry name" value="Znf_RING/FYVE/PHD"/>
</dbReference>
<dbReference type="PROSITE" id="PS50102">
    <property type="entry name" value="RRM"/>
    <property type="match status" value="1"/>
</dbReference>
<dbReference type="InterPro" id="IPR017907">
    <property type="entry name" value="Znf_RING_CS"/>
</dbReference>
<feature type="compositionally biased region" description="Basic and acidic residues" evidence="10">
    <location>
        <begin position="581"/>
        <end position="590"/>
    </location>
</feature>
<dbReference type="Gene3D" id="3.30.70.330">
    <property type="match status" value="3"/>
</dbReference>
<evidence type="ECO:0000259" key="13">
    <source>
        <dbReference type="PROSITE" id="PS51873"/>
    </source>
</evidence>
<feature type="compositionally biased region" description="Polar residues" evidence="10">
    <location>
        <begin position="119"/>
        <end position="140"/>
    </location>
</feature>
<keyword evidence="2 9" id="KW-0479">Metal-binding</keyword>
<evidence type="ECO:0000256" key="4">
    <source>
        <dbReference type="ARBA" id="ARBA00022771"/>
    </source>
</evidence>
<dbReference type="InterPro" id="IPR000571">
    <property type="entry name" value="Znf_CCCH"/>
</dbReference>
<feature type="compositionally biased region" description="Basic and acidic residues" evidence="10">
    <location>
        <begin position="398"/>
        <end position="434"/>
    </location>
</feature>
<dbReference type="InterPro" id="IPR012677">
    <property type="entry name" value="Nucleotide-bd_a/b_plait_sf"/>
</dbReference>
<dbReference type="SUPFAM" id="SSF90229">
    <property type="entry name" value="CCCH zinc finger"/>
    <property type="match status" value="2"/>
</dbReference>
<keyword evidence="15" id="KW-1185">Reference proteome</keyword>